<dbReference type="InterPro" id="IPR049627">
    <property type="entry name" value="SLX8"/>
</dbReference>
<dbReference type="GO" id="GO:0008270">
    <property type="term" value="F:zinc ion binding"/>
    <property type="evidence" value="ECO:0007669"/>
    <property type="project" value="UniProtKB-KW"/>
</dbReference>
<dbReference type="GO" id="GO:0140082">
    <property type="term" value="F:SUMO-ubiquitin ligase activity"/>
    <property type="evidence" value="ECO:0007669"/>
    <property type="project" value="TreeGrafter"/>
</dbReference>
<dbReference type="InterPro" id="IPR001841">
    <property type="entry name" value="Znf_RING"/>
</dbReference>
<dbReference type="Pfam" id="PF13923">
    <property type="entry name" value="zf-C3HC4_2"/>
    <property type="match status" value="1"/>
</dbReference>
<dbReference type="GO" id="GO:0006511">
    <property type="term" value="P:ubiquitin-dependent protein catabolic process"/>
    <property type="evidence" value="ECO:0007669"/>
    <property type="project" value="TreeGrafter"/>
</dbReference>
<dbReference type="EMBL" id="JAQQAF010000001">
    <property type="protein sequence ID" value="KAJ8510588.1"/>
    <property type="molecule type" value="Genomic_DNA"/>
</dbReference>
<dbReference type="PROSITE" id="PS50089">
    <property type="entry name" value="ZF_RING_2"/>
    <property type="match status" value="1"/>
</dbReference>
<keyword evidence="2 4" id="KW-0863">Zinc-finger</keyword>
<keyword evidence="1" id="KW-0479">Metal-binding</keyword>
<organism evidence="6 7">
    <name type="scientific">Ensete ventricosum</name>
    <name type="common">Abyssinian banana</name>
    <name type="synonym">Musa ensete</name>
    <dbReference type="NCBI Taxonomy" id="4639"/>
    <lineage>
        <taxon>Eukaryota</taxon>
        <taxon>Viridiplantae</taxon>
        <taxon>Streptophyta</taxon>
        <taxon>Embryophyta</taxon>
        <taxon>Tracheophyta</taxon>
        <taxon>Spermatophyta</taxon>
        <taxon>Magnoliopsida</taxon>
        <taxon>Liliopsida</taxon>
        <taxon>Zingiberales</taxon>
        <taxon>Musaceae</taxon>
        <taxon>Ensete</taxon>
    </lineage>
</organism>
<evidence type="ECO:0000259" key="5">
    <source>
        <dbReference type="PROSITE" id="PS50089"/>
    </source>
</evidence>
<dbReference type="SUPFAM" id="SSF57850">
    <property type="entry name" value="RING/U-box"/>
    <property type="match status" value="1"/>
</dbReference>
<dbReference type="Proteomes" id="UP001222027">
    <property type="component" value="Unassembled WGS sequence"/>
</dbReference>
<evidence type="ECO:0000256" key="4">
    <source>
        <dbReference type="PROSITE-ProRule" id="PRU00175"/>
    </source>
</evidence>
<feature type="domain" description="RING-type" evidence="5">
    <location>
        <begin position="244"/>
        <end position="282"/>
    </location>
</feature>
<dbReference type="GO" id="GO:0033768">
    <property type="term" value="C:SUMO-targeted ubiquitin ligase complex"/>
    <property type="evidence" value="ECO:0007669"/>
    <property type="project" value="TreeGrafter"/>
</dbReference>
<comment type="caution">
    <text evidence="6">The sequence shown here is derived from an EMBL/GenBank/DDBJ whole genome shotgun (WGS) entry which is preliminary data.</text>
</comment>
<evidence type="ECO:0000256" key="2">
    <source>
        <dbReference type="ARBA" id="ARBA00022771"/>
    </source>
</evidence>
<dbReference type="InterPro" id="IPR013083">
    <property type="entry name" value="Znf_RING/FYVE/PHD"/>
</dbReference>
<dbReference type="Gene3D" id="3.30.40.10">
    <property type="entry name" value="Zinc/RING finger domain, C3HC4 (zinc finger)"/>
    <property type="match status" value="1"/>
</dbReference>
<dbReference type="PANTHER" id="PTHR47094">
    <property type="entry name" value="ELFLESS, ISOFORM B"/>
    <property type="match status" value="1"/>
</dbReference>
<gene>
    <name evidence="6" type="ORF">OPV22_001022</name>
</gene>
<dbReference type="PANTHER" id="PTHR47094:SF1">
    <property type="entry name" value="RING-TYPE E3 UBIQUITIN TRANSFERASE"/>
    <property type="match status" value="1"/>
</dbReference>
<evidence type="ECO:0000256" key="3">
    <source>
        <dbReference type="ARBA" id="ARBA00022833"/>
    </source>
</evidence>
<dbReference type="PROSITE" id="PS00518">
    <property type="entry name" value="ZF_RING_1"/>
    <property type="match status" value="1"/>
</dbReference>
<evidence type="ECO:0000256" key="1">
    <source>
        <dbReference type="ARBA" id="ARBA00022723"/>
    </source>
</evidence>
<sequence>MINRGLRKSYTVCCALRACVAHLSSIDSWTDVAYVHHTWICEHLFRDTLGFPCVVKHLMYSMNTLRPSTRGATMYVRDDISGKMVLNLDLNFPPLECWLAEGTSGSRHPWISITQIGDAIESQQGSTAPPSDRLNNSIVDLESIEDEVVTLASSRGLSQGRDYLRRIQPVTVIPDENLGINYRRAERVARSPSNTRNKRARSSTSRTIINCDLYPDLEHDHIAKRKKSTPEPVVLTRKEPTFTCPVCLHALVDASSTICGHIFCLQCIKSSIQAQKKCPTCRRKLTMSSFHRVYLPATQ</sequence>
<keyword evidence="7" id="KW-1185">Reference proteome</keyword>
<dbReference type="GO" id="GO:0061630">
    <property type="term" value="F:ubiquitin protein ligase activity"/>
    <property type="evidence" value="ECO:0007669"/>
    <property type="project" value="InterPro"/>
</dbReference>
<keyword evidence="3" id="KW-0862">Zinc</keyword>
<dbReference type="AlphaFoldDB" id="A0AAV8RSU5"/>
<name>A0AAV8RSU5_ENSVE</name>
<accession>A0AAV8RSU5</accession>
<protein>
    <recommendedName>
        <fullName evidence="5">RING-type domain-containing protein</fullName>
    </recommendedName>
</protein>
<proteinExistence type="predicted"/>
<dbReference type="SMART" id="SM00184">
    <property type="entry name" value="RING"/>
    <property type="match status" value="1"/>
</dbReference>
<dbReference type="InterPro" id="IPR017907">
    <property type="entry name" value="Znf_RING_CS"/>
</dbReference>
<dbReference type="GO" id="GO:0032183">
    <property type="term" value="F:SUMO binding"/>
    <property type="evidence" value="ECO:0007669"/>
    <property type="project" value="TreeGrafter"/>
</dbReference>
<evidence type="ECO:0000313" key="6">
    <source>
        <dbReference type="EMBL" id="KAJ8510588.1"/>
    </source>
</evidence>
<evidence type="ECO:0000313" key="7">
    <source>
        <dbReference type="Proteomes" id="UP001222027"/>
    </source>
</evidence>
<reference evidence="6 7" key="1">
    <citation type="submission" date="2022-12" db="EMBL/GenBank/DDBJ databases">
        <title>Chromosome-scale assembly of the Ensete ventricosum genome.</title>
        <authorList>
            <person name="Dussert Y."/>
            <person name="Stocks J."/>
            <person name="Wendawek A."/>
            <person name="Woldeyes F."/>
            <person name="Nichols R.A."/>
            <person name="Borrell J.S."/>
        </authorList>
    </citation>
    <scope>NUCLEOTIDE SEQUENCE [LARGE SCALE GENOMIC DNA]</scope>
    <source>
        <strain evidence="7">cv. Maze</strain>
        <tissue evidence="6">Seeds</tissue>
    </source>
</reference>